<protein>
    <submittedName>
        <fullName evidence="1">Uncharacterized protein</fullName>
    </submittedName>
</protein>
<dbReference type="EMBL" id="JBBPBN010001979">
    <property type="protein sequence ID" value="KAK8476926.1"/>
    <property type="molecule type" value="Genomic_DNA"/>
</dbReference>
<comment type="caution">
    <text evidence="1">The sequence shown here is derived from an EMBL/GenBank/DDBJ whole genome shotgun (WGS) entry which is preliminary data.</text>
</comment>
<dbReference type="Proteomes" id="UP001396334">
    <property type="component" value="Unassembled WGS sequence"/>
</dbReference>
<sequence length="124" mass="13499">MLAAEAIPSGHSSGVLAIGSNSNGQAVDSYVVDQSTNAVMGHVPVVSNQGGEVDHRGQRKVSFRDTVMRDMTIESQNCPIYDLEVEVTNDFIIGNEGFVPEINFSERVHKYIDEKLANCHDPPP</sequence>
<organism evidence="1 2">
    <name type="scientific">Hibiscus sabdariffa</name>
    <name type="common">roselle</name>
    <dbReference type="NCBI Taxonomy" id="183260"/>
    <lineage>
        <taxon>Eukaryota</taxon>
        <taxon>Viridiplantae</taxon>
        <taxon>Streptophyta</taxon>
        <taxon>Embryophyta</taxon>
        <taxon>Tracheophyta</taxon>
        <taxon>Spermatophyta</taxon>
        <taxon>Magnoliopsida</taxon>
        <taxon>eudicotyledons</taxon>
        <taxon>Gunneridae</taxon>
        <taxon>Pentapetalae</taxon>
        <taxon>rosids</taxon>
        <taxon>malvids</taxon>
        <taxon>Malvales</taxon>
        <taxon>Malvaceae</taxon>
        <taxon>Malvoideae</taxon>
        <taxon>Hibiscus</taxon>
    </lineage>
</organism>
<evidence type="ECO:0000313" key="1">
    <source>
        <dbReference type="EMBL" id="KAK8476926.1"/>
    </source>
</evidence>
<reference evidence="1 2" key="1">
    <citation type="journal article" date="2024" name="G3 (Bethesda)">
        <title>Genome assembly of Hibiscus sabdariffa L. provides insights into metabolisms of medicinal natural products.</title>
        <authorList>
            <person name="Kim T."/>
        </authorList>
    </citation>
    <scope>NUCLEOTIDE SEQUENCE [LARGE SCALE GENOMIC DNA]</scope>
    <source>
        <strain evidence="1">TK-2024</strain>
        <tissue evidence="1">Old leaves</tissue>
    </source>
</reference>
<proteinExistence type="predicted"/>
<evidence type="ECO:0000313" key="2">
    <source>
        <dbReference type="Proteomes" id="UP001396334"/>
    </source>
</evidence>
<keyword evidence="2" id="KW-1185">Reference proteome</keyword>
<accession>A0ABR1ZA79</accession>
<gene>
    <name evidence="1" type="ORF">V6N11_063343</name>
</gene>
<name>A0ABR1ZA79_9ROSI</name>